<evidence type="ECO:0000256" key="1">
    <source>
        <dbReference type="ARBA" id="ARBA00038048"/>
    </source>
</evidence>
<protein>
    <recommendedName>
        <fullName evidence="3">Saccharopine dehydrogenase NADP binding domain-containing protein</fullName>
    </recommendedName>
</protein>
<dbReference type="GO" id="GO:0005739">
    <property type="term" value="C:mitochondrion"/>
    <property type="evidence" value="ECO:0007669"/>
    <property type="project" value="TreeGrafter"/>
</dbReference>
<evidence type="ECO:0000313" key="4">
    <source>
        <dbReference type="EMBL" id="CUS09868.1"/>
    </source>
</evidence>
<keyword evidence="2" id="KW-0812">Transmembrane</keyword>
<dbReference type="Proteomes" id="UP001412239">
    <property type="component" value="Unassembled WGS sequence"/>
</dbReference>
<feature type="transmembrane region" description="Helical" evidence="2">
    <location>
        <begin position="278"/>
        <end position="298"/>
    </location>
</feature>
<comment type="similarity">
    <text evidence="1">Belongs to the saccharopine dehydrogenase family.</text>
</comment>
<keyword evidence="2" id="KW-1133">Transmembrane helix</keyword>
<dbReference type="PANTHER" id="PTHR12286">
    <property type="entry name" value="SACCHAROPINE DEHYDROGENASE-LIKE OXIDOREDUCTASE"/>
    <property type="match status" value="1"/>
</dbReference>
<dbReference type="Gene3D" id="3.40.50.720">
    <property type="entry name" value="NAD(P)-binding Rossmann-like Domain"/>
    <property type="match status" value="1"/>
</dbReference>
<dbReference type="InterPro" id="IPR051276">
    <property type="entry name" value="Saccharopine_DH-like_oxidrdct"/>
</dbReference>
<dbReference type="GO" id="GO:0005886">
    <property type="term" value="C:plasma membrane"/>
    <property type="evidence" value="ECO:0007669"/>
    <property type="project" value="TreeGrafter"/>
</dbReference>
<dbReference type="PANTHER" id="PTHR12286:SF5">
    <property type="entry name" value="SACCHAROPINE DEHYDROGENASE-LIKE OXIDOREDUCTASE"/>
    <property type="match status" value="1"/>
</dbReference>
<proteinExistence type="inferred from homology"/>
<keyword evidence="2" id="KW-0472">Membrane</keyword>
<gene>
    <name evidence="4" type="ORF">GSTUAT00006004001</name>
</gene>
<dbReference type="SUPFAM" id="SSF51735">
    <property type="entry name" value="NAD(P)-binding Rossmann-fold domains"/>
    <property type="match status" value="1"/>
</dbReference>
<evidence type="ECO:0000313" key="5">
    <source>
        <dbReference type="Proteomes" id="UP001412239"/>
    </source>
</evidence>
<feature type="domain" description="Saccharopine dehydrogenase NADP binding" evidence="3">
    <location>
        <begin position="13"/>
        <end position="141"/>
    </location>
</feature>
<name>A0A292PT98_9PEZI</name>
<evidence type="ECO:0000256" key="2">
    <source>
        <dbReference type="SAM" id="Phobius"/>
    </source>
</evidence>
<dbReference type="GO" id="GO:0005811">
    <property type="term" value="C:lipid droplet"/>
    <property type="evidence" value="ECO:0007669"/>
    <property type="project" value="TreeGrafter"/>
</dbReference>
<dbReference type="AlphaFoldDB" id="A0A292PT98"/>
<dbReference type="InterPro" id="IPR005097">
    <property type="entry name" value="Sacchrp_dh_NADP-bd"/>
</dbReference>
<dbReference type="EMBL" id="LN891066">
    <property type="protein sequence ID" value="CUS09868.1"/>
    <property type="molecule type" value="Genomic_DNA"/>
</dbReference>
<keyword evidence="5" id="KW-1185">Reference proteome</keyword>
<accession>A0A292PT98</accession>
<dbReference type="InterPro" id="IPR036291">
    <property type="entry name" value="NAD(P)-bd_dom_sf"/>
</dbReference>
<organism evidence="4 5">
    <name type="scientific">Tuber aestivum</name>
    <name type="common">summer truffle</name>
    <dbReference type="NCBI Taxonomy" id="59557"/>
    <lineage>
        <taxon>Eukaryota</taxon>
        <taxon>Fungi</taxon>
        <taxon>Dikarya</taxon>
        <taxon>Ascomycota</taxon>
        <taxon>Pezizomycotina</taxon>
        <taxon>Pezizomycetes</taxon>
        <taxon>Pezizales</taxon>
        <taxon>Tuberaceae</taxon>
        <taxon>Tuber</taxon>
    </lineage>
</organism>
<sequence>MALPHPQRKYDLIVFGASGYTGKLTAEQVLQHTPSSLRWAIAGRSPHKLELLATDFDRRFPDRAPVGIFIADLDEDALEKMARATRCLISTVGPFIRYGTAVVEACAINGTHYVDSTGEITWVKEIVDKYHKTAKANGAIMIPQCGMESAPADLAAHTLVKSMRDNYDCPVGDVTFCLHELKAGMSGGTLESGMSLLEHSTLQEVMHATRTYALSPVRGYDLPFAWPMRRHPELGILTKWIQAVPDTVYVYRSWGTFDGGQYYGENFNFMEYRRANNWISAVFWFLMMCSITVLPIFAPFRWLARKLIQPGEGPTAEQMAKYRIEYQGVAEADDESENPKKVFVRLTYEKDPYTCTGALMVQVAMSILFDGDIEAKKLGCGILTAATVATPEFYRNLDRTGFHIETKLL</sequence>
<reference evidence="4" key="1">
    <citation type="submission" date="2015-10" db="EMBL/GenBank/DDBJ databases">
        <authorList>
            <person name="Regsiter A."/>
            <person name="william w."/>
        </authorList>
    </citation>
    <scope>NUCLEOTIDE SEQUENCE</scope>
    <source>
        <strain evidence="4">Montdore</strain>
    </source>
</reference>
<dbReference type="Pfam" id="PF03435">
    <property type="entry name" value="Sacchrp_dh_NADP"/>
    <property type="match status" value="1"/>
</dbReference>
<dbReference type="GO" id="GO:0009247">
    <property type="term" value="P:glycolipid biosynthetic process"/>
    <property type="evidence" value="ECO:0007669"/>
    <property type="project" value="TreeGrafter"/>
</dbReference>
<evidence type="ECO:0000259" key="3">
    <source>
        <dbReference type="Pfam" id="PF03435"/>
    </source>
</evidence>